<dbReference type="GO" id="GO:0097588">
    <property type="term" value="P:archaeal or bacterial-type flagellum-dependent cell motility"/>
    <property type="evidence" value="ECO:0007669"/>
    <property type="project" value="UniProtKB-KW"/>
</dbReference>
<evidence type="ECO:0000256" key="3">
    <source>
        <dbReference type="ARBA" id="ARBA00018484"/>
    </source>
</evidence>
<comment type="caution">
    <text evidence="12">The sequence shown here is derived from an EMBL/GenBank/DDBJ whole genome shotgun (WGS) entry which is preliminary data.</text>
</comment>
<evidence type="ECO:0000256" key="2">
    <source>
        <dbReference type="ARBA" id="ARBA00005908"/>
    </source>
</evidence>
<keyword evidence="5 10" id="KW-0145">Chemotaxis</keyword>
<evidence type="ECO:0000256" key="6">
    <source>
        <dbReference type="ARBA" id="ARBA00022779"/>
    </source>
</evidence>
<dbReference type="GO" id="GO:0050920">
    <property type="term" value="P:regulation of chemotaxis"/>
    <property type="evidence" value="ECO:0007669"/>
    <property type="project" value="InterPro"/>
</dbReference>
<evidence type="ECO:0000256" key="9">
    <source>
        <dbReference type="ARBA" id="ARBA00029599"/>
    </source>
</evidence>
<dbReference type="GO" id="GO:0005737">
    <property type="term" value="C:cytoplasm"/>
    <property type="evidence" value="ECO:0007669"/>
    <property type="project" value="UniProtKB-SubCell"/>
</dbReference>
<evidence type="ECO:0000256" key="1">
    <source>
        <dbReference type="ARBA" id="ARBA00004496"/>
    </source>
</evidence>
<organism evidence="12 13">
    <name type="scientific">Proteobacteria bacterium 228</name>
    <dbReference type="NCBI Taxonomy" id="2083153"/>
    <lineage>
        <taxon>Bacteria</taxon>
        <taxon>Pseudomonadati</taxon>
        <taxon>Pseudomonadota</taxon>
    </lineage>
</organism>
<dbReference type="Gene3D" id="1.10.287.500">
    <property type="entry name" value="Helix hairpin bin"/>
    <property type="match status" value="1"/>
</dbReference>
<comment type="subcellular location">
    <subcellularLocation>
        <location evidence="1 10">Cytoplasm</location>
    </subcellularLocation>
</comment>
<comment type="subunit">
    <text evidence="10">Homodimer.</text>
</comment>
<sequence>MSGQEKTDLQEFEQTLIRGAEEIMGQLESGDFSGAIRVIHRLSEARNEALFREVGKLTRALHESIKAFHSDFEHNVLIAHSEDVQNITDASERLNYVIELTGTAANRTMDMVDESMPVAEKLGSQAELLREDWERLVKREMDAKAFRELFKRTSEFLKQVESGSKSLNTNLTEILMAQGYQDLTGQLIRRVISLVTEVERNLVQMVRMAGKVDFISGITHDFEPQDQKTEEQKIIGEGPQLPTGSQDVVSGQDEVDDLLSSLGF</sequence>
<evidence type="ECO:0000256" key="4">
    <source>
        <dbReference type="ARBA" id="ARBA00022490"/>
    </source>
</evidence>
<comment type="similarity">
    <text evidence="2 10">Belongs to the CheZ family.</text>
</comment>
<dbReference type="AlphaFoldDB" id="A0A2S5KU56"/>
<comment type="function">
    <text evidence="10">Plays an important role in bacterial chemotaxis signal transduction pathway by accelerating the dephosphorylation of phosphorylated CheY (CheY-P).</text>
</comment>
<evidence type="ECO:0000313" key="13">
    <source>
        <dbReference type="Proteomes" id="UP000238196"/>
    </source>
</evidence>
<evidence type="ECO:0000256" key="10">
    <source>
        <dbReference type="PIRNR" id="PIRNR002884"/>
    </source>
</evidence>
<evidence type="ECO:0000256" key="8">
    <source>
        <dbReference type="ARBA" id="ARBA00022912"/>
    </source>
</evidence>
<dbReference type="PANTHER" id="PTHR43693:SF1">
    <property type="entry name" value="PROTEIN PHOSPHATASE CHEZ"/>
    <property type="match status" value="1"/>
</dbReference>
<dbReference type="EC" id="3.1.3.-" evidence="10"/>
<keyword evidence="6 10" id="KW-0283">Flagellar rotation</keyword>
<dbReference type="SUPFAM" id="SSF75708">
    <property type="entry name" value="Chemotaxis phosphatase CheZ"/>
    <property type="match status" value="1"/>
</dbReference>
<dbReference type="InterPro" id="IPR007439">
    <property type="entry name" value="Chemotax_Pase_CheZ"/>
</dbReference>
<evidence type="ECO:0000313" key="12">
    <source>
        <dbReference type="EMBL" id="PPC78394.1"/>
    </source>
</evidence>
<dbReference type="InterPro" id="IPR050992">
    <property type="entry name" value="CheZ_family_phosphatases"/>
</dbReference>
<dbReference type="EMBL" id="PRLP01000015">
    <property type="protein sequence ID" value="PPC78394.1"/>
    <property type="molecule type" value="Genomic_DNA"/>
</dbReference>
<feature type="site" description="Enhances dephosphorylation of CheY-P" evidence="11">
    <location>
        <position position="186"/>
    </location>
</feature>
<proteinExistence type="inferred from homology"/>
<keyword evidence="4 10" id="KW-0963">Cytoplasm</keyword>
<name>A0A2S5KU56_9PROT</name>
<dbReference type="Proteomes" id="UP000238196">
    <property type="component" value="Unassembled WGS sequence"/>
</dbReference>
<gene>
    <name evidence="12" type="ORF">C4K68_04880</name>
</gene>
<evidence type="ECO:0000256" key="7">
    <source>
        <dbReference type="ARBA" id="ARBA00022801"/>
    </source>
</evidence>
<evidence type="ECO:0000256" key="11">
    <source>
        <dbReference type="PIRSR" id="PIRSR002884-1"/>
    </source>
</evidence>
<dbReference type="GO" id="GO:0004721">
    <property type="term" value="F:phosphoprotein phosphatase activity"/>
    <property type="evidence" value="ECO:0007669"/>
    <property type="project" value="UniProtKB-KW"/>
</dbReference>
<dbReference type="PIRSF" id="PIRSF002884">
    <property type="entry name" value="CheZ"/>
    <property type="match status" value="1"/>
</dbReference>
<accession>A0A2S5KU56</accession>
<keyword evidence="7 10" id="KW-0378">Hydrolase</keyword>
<evidence type="ECO:0000256" key="5">
    <source>
        <dbReference type="ARBA" id="ARBA00022500"/>
    </source>
</evidence>
<dbReference type="GO" id="GO:0006935">
    <property type="term" value="P:chemotaxis"/>
    <property type="evidence" value="ECO:0007669"/>
    <property type="project" value="UniProtKB-KW"/>
</dbReference>
<keyword evidence="8 10" id="KW-0904">Protein phosphatase</keyword>
<dbReference type="Pfam" id="PF04344">
    <property type="entry name" value="CheZ"/>
    <property type="match status" value="1"/>
</dbReference>
<dbReference type="GO" id="GO:0009288">
    <property type="term" value="C:bacterial-type flagellum"/>
    <property type="evidence" value="ECO:0007669"/>
    <property type="project" value="InterPro"/>
</dbReference>
<protein>
    <recommendedName>
        <fullName evidence="3 10">Protein phosphatase CheZ</fullName>
        <ecNumber evidence="10">3.1.3.-</ecNumber>
    </recommendedName>
    <alternativeName>
        <fullName evidence="9 10">Chemotaxis protein CheZ</fullName>
    </alternativeName>
</protein>
<dbReference type="OrthoDB" id="9773007at2"/>
<dbReference type="PANTHER" id="PTHR43693">
    <property type="entry name" value="PROTEIN PHOSPHATASE CHEZ"/>
    <property type="match status" value="1"/>
</dbReference>
<reference evidence="12 13" key="1">
    <citation type="submission" date="2018-02" db="EMBL/GenBank/DDBJ databases">
        <title>novel marine gammaproteobacteria from coastal saline agro ecosystem.</title>
        <authorList>
            <person name="Krishnan R."/>
            <person name="Ramesh Kumar N."/>
        </authorList>
    </citation>
    <scope>NUCLEOTIDE SEQUENCE [LARGE SCALE GENOMIC DNA]</scope>
    <source>
        <strain evidence="12 13">228</strain>
    </source>
</reference>